<dbReference type="Proteomes" id="UP001367316">
    <property type="component" value="Unassembled WGS sequence"/>
</dbReference>
<gene>
    <name evidence="2" type="ORF">JOL62DRAFT_223411</name>
</gene>
<evidence type="ECO:0000313" key="2">
    <source>
        <dbReference type="EMBL" id="KAK7608483.1"/>
    </source>
</evidence>
<comment type="caution">
    <text evidence="2">The sequence shown here is derived from an EMBL/GenBank/DDBJ whole genome shotgun (WGS) entry which is preliminary data.</text>
</comment>
<accession>A0ABR1MZS4</accession>
<evidence type="ECO:0000313" key="3">
    <source>
        <dbReference type="Proteomes" id="UP001367316"/>
    </source>
</evidence>
<sequence length="158" mass="16684">MTLRVSICGGKSKLVELIALLPGQPAHAFLGYGGTVHVSACRLSYLRTEVTGARRGTPFEKTLWLSPDSDSCGWRTPVEDAEGGGSSPRPPLPSAARSIETRLVSPNEVISPFAFILKLFPASSYSLILLGTSSLAVSLKFRPFPPVGHLIALGSGPP</sequence>
<name>A0ABR1MZS4_9PEZI</name>
<evidence type="ECO:0000256" key="1">
    <source>
        <dbReference type="SAM" id="MobiDB-lite"/>
    </source>
</evidence>
<organism evidence="2 3">
    <name type="scientific">Phyllosticta paracitricarpa</name>
    <dbReference type="NCBI Taxonomy" id="2016321"/>
    <lineage>
        <taxon>Eukaryota</taxon>
        <taxon>Fungi</taxon>
        <taxon>Dikarya</taxon>
        <taxon>Ascomycota</taxon>
        <taxon>Pezizomycotina</taxon>
        <taxon>Dothideomycetes</taxon>
        <taxon>Dothideomycetes incertae sedis</taxon>
        <taxon>Botryosphaeriales</taxon>
        <taxon>Phyllostictaceae</taxon>
        <taxon>Phyllosticta</taxon>
    </lineage>
</organism>
<protein>
    <submittedName>
        <fullName evidence="2">Uncharacterized protein</fullName>
    </submittedName>
</protein>
<proteinExistence type="predicted"/>
<reference evidence="2 3" key="1">
    <citation type="submission" date="2024-04" db="EMBL/GenBank/DDBJ databases">
        <title>Phyllosticta paracitricarpa is synonymous to the EU quarantine fungus P. citricarpa based on phylogenomic analyses.</title>
        <authorList>
            <consortium name="Lawrence Berkeley National Laboratory"/>
            <person name="Van ingen-buijs V.A."/>
            <person name="Van westerhoven A.C."/>
            <person name="Haridas S."/>
            <person name="Skiadas P."/>
            <person name="Martin F."/>
            <person name="Groenewald J.Z."/>
            <person name="Crous P.W."/>
            <person name="Seidl M.F."/>
        </authorList>
    </citation>
    <scope>NUCLEOTIDE SEQUENCE [LARGE SCALE GENOMIC DNA]</scope>
    <source>
        <strain evidence="2 3">CBS 141358</strain>
    </source>
</reference>
<keyword evidence="3" id="KW-1185">Reference proteome</keyword>
<feature type="region of interest" description="Disordered" evidence="1">
    <location>
        <begin position="75"/>
        <end position="94"/>
    </location>
</feature>
<dbReference type="EMBL" id="JBBPBF010000029">
    <property type="protein sequence ID" value="KAK7608483.1"/>
    <property type="molecule type" value="Genomic_DNA"/>
</dbReference>